<dbReference type="InterPro" id="IPR000674">
    <property type="entry name" value="Ald_Oxase/Xan_DH_a/b"/>
</dbReference>
<dbReference type="Gene3D" id="3.90.1170.50">
    <property type="entry name" value="Aldehyde oxidase/xanthine dehydrogenase, a/b hammerhead"/>
    <property type="match status" value="2"/>
</dbReference>
<dbReference type="SUPFAM" id="SSF54665">
    <property type="entry name" value="CO dehydrogenase molybdoprotein N-domain-like"/>
    <property type="match status" value="1"/>
</dbReference>
<feature type="region of interest" description="Disordered" evidence="3">
    <location>
        <begin position="162"/>
        <end position="194"/>
    </location>
</feature>
<evidence type="ECO:0000256" key="1">
    <source>
        <dbReference type="ARBA" id="ARBA00022505"/>
    </source>
</evidence>
<evidence type="ECO:0000259" key="4">
    <source>
        <dbReference type="SMART" id="SM01008"/>
    </source>
</evidence>
<dbReference type="OrthoDB" id="9775084at2"/>
<dbReference type="EMBL" id="PVNK01000110">
    <property type="protein sequence ID" value="PRQ02835.1"/>
    <property type="molecule type" value="Genomic_DNA"/>
</dbReference>
<dbReference type="Pfam" id="PF01315">
    <property type="entry name" value="Ald_Xan_dh_C"/>
    <property type="match status" value="1"/>
</dbReference>
<dbReference type="RefSeq" id="WP_106391446.1">
    <property type="nucleotide sequence ID" value="NZ_PVNK01000110.1"/>
</dbReference>
<reference evidence="5 6" key="1">
    <citation type="submission" date="2018-03" db="EMBL/GenBank/DDBJ databases">
        <title>Draft Genome Sequences of the Obligatory Marine Myxobacteria Enhygromyxa salina SWB005.</title>
        <authorList>
            <person name="Poehlein A."/>
            <person name="Moghaddam J.A."/>
            <person name="Harms H."/>
            <person name="Alanjari M."/>
            <person name="Koenig G.M."/>
            <person name="Daniel R."/>
            <person name="Schaeberle T.F."/>
        </authorList>
    </citation>
    <scope>NUCLEOTIDE SEQUENCE [LARGE SCALE GENOMIC DNA]</scope>
    <source>
        <strain evidence="5 6">SWB005</strain>
    </source>
</reference>
<dbReference type="InterPro" id="IPR036856">
    <property type="entry name" value="Ald_Oxase/Xan_DH_a/b_sf"/>
</dbReference>
<feature type="compositionally biased region" description="Basic and acidic residues" evidence="3">
    <location>
        <begin position="162"/>
        <end position="178"/>
    </location>
</feature>
<dbReference type="SUPFAM" id="SSF56003">
    <property type="entry name" value="Molybdenum cofactor-binding domain"/>
    <property type="match status" value="1"/>
</dbReference>
<evidence type="ECO:0000313" key="5">
    <source>
        <dbReference type="EMBL" id="PRQ02835.1"/>
    </source>
</evidence>
<evidence type="ECO:0000256" key="2">
    <source>
        <dbReference type="ARBA" id="ARBA00023002"/>
    </source>
</evidence>
<comment type="caution">
    <text evidence="5">The sequence shown here is derived from an EMBL/GenBank/DDBJ whole genome shotgun (WGS) entry which is preliminary data.</text>
</comment>
<protein>
    <submittedName>
        <fullName evidence="5">Xanthine dehydrogenase molybdenum-binding subunit</fullName>
        <ecNumber evidence="5">1.17.1.4</ecNumber>
    </submittedName>
</protein>
<organism evidence="5 6">
    <name type="scientific">Enhygromyxa salina</name>
    <dbReference type="NCBI Taxonomy" id="215803"/>
    <lineage>
        <taxon>Bacteria</taxon>
        <taxon>Pseudomonadati</taxon>
        <taxon>Myxococcota</taxon>
        <taxon>Polyangia</taxon>
        <taxon>Nannocystales</taxon>
        <taxon>Nannocystaceae</taxon>
        <taxon>Enhygromyxa</taxon>
    </lineage>
</organism>
<evidence type="ECO:0000256" key="3">
    <source>
        <dbReference type="SAM" id="MobiDB-lite"/>
    </source>
</evidence>
<dbReference type="InterPro" id="IPR037165">
    <property type="entry name" value="AldOxase/xan_DH_Mopterin-bd_sf"/>
</dbReference>
<evidence type="ECO:0000313" key="6">
    <source>
        <dbReference type="Proteomes" id="UP000237968"/>
    </source>
</evidence>
<dbReference type="AlphaFoldDB" id="A0A2S9YCL1"/>
<accession>A0A2S9YCL1</accession>
<dbReference type="InterPro" id="IPR008274">
    <property type="entry name" value="AldOxase/xan_DH_MoCoBD1"/>
</dbReference>
<gene>
    <name evidence="5" type="primary">xdhA_2</name>
    <name evidence="5" type="ORF">ENSA5_20120</name>
</gene>
<dbReference type="PANTHER" id="PTHR11908">
    <property type="entry name" value="XANTHINE DEHYDROGENASE"/>
    <property type="match status" value="1"/>
</dbReference>
<dbReference type="SMART" id="SM01008">
    <property type="entry name" value="Ald_Xan_dh_C"/>
    <property type="match status" value="1"/>
</dbReference>
<dbReference type="GO" id="GO:0005506">
    <property type="term" value="F:iron ion binding"/>
    <property type="evidence" value="ECO:0007669"/>
    <property type="project" value="InterPro"/>
</dbReference>
<feature type="domain" description="Aldehyde oxidase/xanthine dehydrogenase a/b hammerhead" evidence="4">
    <location>
        <begin position="52"/>
        <end position="141"/>
    </location>
</feature>
<dbReference type="PANTHER" id="PTHR11908:SF132">
    <property type="entry name" value="ALDEHYDE OXIDASE 1-RELATED"/>
    <property type="match status" value="1"/>
</dbReference>
<sequence length="784" mass="82452">MAKTKLSLGYGPKLETVPVELPPGEPRPWDANDQLEVVGEPVPRIDGQLKVSGAARYTHDVALEDMLHAAVLRSPYPCATIKRVEVKAALDQPGVEAAIAVAAVGDKLIFAGQDVAAVAAARPEQARAALASIVVEYAPAPFVVGTRAAMRDGAPLVHETAVEERRTGADEPGAEKATGELSGNIRPGRSQKRGDAKRALNKAALTFEATYETQCHTHSSLETHGVMVRWDSEDAATVWASTQSIFSVRDEFAAIFGLPPAKVRVITHFLGGGFGSKFGANASGTAIAKIAGELARATNKPVKLMLTRHEEHLCTGNRPDSIQTVKLGATATPGAQAKITAIHVQAHGSAGVGTGAGVGRNASAVYTKVPDVLVESADVFTHAGPAVAFRAPGHPQGAFAMESALDELARQLELDPIDLRLAHDGHPVRRWQLELGRERFNWDARRQAAADMRARGTRVRRGVGCAVSIWGDFSGTEARVSVEIDRKGGVVVKNGVQDIGGGIGTIMAQVAAEVLARPVDQIRVEIGDSELGPGVGSGGSKTTASITPAVRNAAEAAKAELAQIAAEALEASSPSKLRWTNEGVSLGRRSLTWAELCERIEGEAIVAVGTRARTYGHYPKSFPGFPTPEIAGAQFAEVEIDTWTGEVRCTELLAVHDCGRVMNEMTVRSQINGGIALGVGYALMEERVMDPSLGVVLNPNLDQYKPCGAKDLPEISIVLTEVLSGNNNTGAYGIGEPATIPTAAAIANAVGDALGVHVRSLPITPAKILDALERGRQTSTEGDT</sequence>
<proteinExistence type="predicted"/>
<dbReference type="Pfam" id="PF02738">
    <property type="entry name" value="MoCoBD_1"/>
    <property type="match status" value="1"/>
</dbReference>
<dbReference type="GO" id="GO:0004854">
    <property type="term" value="F:xanthine dehydrogenase activity"/>
    <property type="evidence" value="ECO:0007669"/>
    <property type="project" value="UniProtKB-EC"/>
</dbReference>
<keyword evidence="2 5" id="KW-0560">Oxidoreductase</keyword>
<dbReference type="Proteomes" id="UP000237968">
    <property type="component" value="Unassembled WGS sequence"/>
</dbReference>
<dbReference type="EC" id="1.17.1.4" evidence="5"/>
<dbReference type="Pfam" id="PF20256">
    <property type="entry name" value="MoCoBD_2"/>
    <property type="match status" value="1"/>
</dbReference>
<dbReference type="Gene3D" id="3.30.365.10">
    <property type="entry name" value="Aldehyde oxidase/xanthine dehydrogenase, molybdopterin binding domain"/>
    <property type="match status" value="4"/>
</dbReference>
<name>A0A2S9YCL1_9BACT</name>
<keyword evidence="1" id="KW-0500">Molybdenum</keyword>
<dbReference type="InterPro" id="IPR016208">
    <property type="entry name" value="Ald_Oxase/xanthine_DH-like"/>
</dbReference>
<dbReference type="InterPro" id="IPR046867">
    <property type="entry name" value="AldOxase/xan_DH_MoCoBD2"/>
</dbReference>
<keyword evidence="6" id="KW-1185">Reference proteome</keyword>